<organism evidence="1 2">
    <name type="scientific">Pseudonocardia humida</name>
    <dbReference type="NCBI Taxonomy" id="2800819"/>
    <lineage>
        <taxon>Bacteria</taxon>
        <taxon>Bacillati</taxon>
        <taxon>Actinomycetota</taxon>
        <taxon>Actinomycetes</taxon>
        <taxon>Pseudonocardiales</taxon>
        <taxon>Pseudonocardiaceae</taxon>
        <taxon>Pseudonocardia</taxon>
    </lineage>
</organism>
<evidence type="ECO:0000313" key="2">
    <source>
        <dbReference type="Proteomes" id="UP001165283"/>
    </source>
</evidence>
<dbReference type="EMBL" id="JAGSOV010000034">
    <property type="protein sequence ID" value="MCO1656317.1"/>
    <property type="molecule type" value="Genomic_DNA"/>
</dbReference>
<gene>
    <name evidence="1" type="ORF">KDL28_14750</name>
</gene>
<dbReference type="Gene3D" id="2.30.110.10">
    <property type="entry name" value="Electron Transport, Fmn-binding Protein, Chain A"/>
    <property type="match status" value="1"/>
</dbReference>
<comment type="caution">
    <text evidence="1">The sequence shown here is derived from an EMBL/GenBank/DDBJ whole genome shotgun (WGS) entry which is preliminary data.</text>
</comment>
<proteinExistence type="predicted"/>
<accession>A0ABT0ZZZ1</accession>
<keyword evidence="2" id="KW-1185">Reference proteome</keyword>
<sequence>MSAQAEPRDRRARKADALAVLATPAIDAWVCSASAAGEAHLVPLSLAWVDERLVLAVADTSTTAGNLTASGRARLAVGPTRDVVMIDAVLDRAVGVGDDEALGKAYVAQADWDPRSAAGYVFLVLRPVRVQAWREANEIAGRTLMRDGEWLV</sequence>
<name>A0ABT0ZZZ1_9PSEU</name>
<dbReference type="SUPFAM" id="SSF50475">
    <property type="entry name" value="FMN-binding split barrel"/>
    <property type="match status" value="1"/>
</dbReference>
<evidence type="ECO:0000313" key="1">
    <source>
        <dbReference type="EMBL" id="MCO1656317.1"/>
    </source>
</evidence>
<reference evidence="1" key="1">
    <citation type="submission" date="2021-04" db="EMBL/GenBank/DDBJ databases">
        <title>Pseudonocardia sp. nov., isolated from sandy soil of mangrove forest.</title>
        <authorList>
            <person name="Zan Z."/>
            <person name="Huang R."/>
            <person name="Liu W."/>
        </authorList>
    </citation>
    <scope>NUCLEOTIDE SEQUENCE</scope>
    <source>
        <strain evidence="1">S2-4</strain>
    </source>
</reference>
<protein>
    <submittedName>
        <fullName evidence="1">Pyridoxamine 5'-phosphate oxidase family protein</fullName>
    </submittedName>
</protein>
<dbReference type="RefSeq" id="WP_252438920.1">
    <property type="nucleotide sequence ID" value="NZ_JAGSOV010000034.1"/>
</dbReference>
<dbReference type="InterPro" id="IPR012349">
    <property type="entry name" value="Split_barrel_FMN-bd"/>
</dbReference>
<dbReference type="Proteomes" id="UP001165283">
    <property type="component" value="Unassembled WGS sequence"/>
</dbReference>